<evidence type="ECO:0000313" key="2">
    <source>
        <dbReference type="EMBL" id="OQX90836.1"/>
    </source>
</evidence>
<reference evidence="3" key="1">
    <citation type="submission" date="2017-03" db="EMBL/GenBank/DDBJ databases">
        <title>Novel pathways for hydrocarbon cycling and metabolic interdependencies in hydrothermal sediment communities.</title>
        <authorList>
            <person name="Dombrowski N."/>
            <person name="Seitz K."/>
            <person name="Teske A."/>
            <person name="Baker B."/>
        </authorList>
    </citation>
    <scope>NUCLEOTIDE SEQUENCE [LARGE SCALE GENOMIC DNA]</scope>
</reference>
<dbReference type="Proteomes" id="UP000192611">
    <property type="component" value="Unassembled WGS sequence"/>
</dbReference>
<comment type="caution">
    <text evidence="2">The sequence shown here is derived from an EMBL/GenBank/DDBJ whole genome shotgun (WGS) entry which is preliminary data.</text>
</comment>
<sequence>MSSPVLVNIDMDSELEVFGISYQGEEVALNYDGSMVEGFPRNAPEGTYSSTPAYGDIDSDGYAEFIIVNEQGGLYLYDLDVVYVASPWAMESGGPLHNGISSPFTYQDPSLKASQSGRFVTLKWRNIQSIEKWTLKRKLYDEDEFTILTEIPSGKNSYKDPIIDETESITYRIEGLISDTVVVSDQTTIYPKSTETEEAKATLVNSYPNPFSEMVTIEYSVEGESQNVRIAIYDVSGKLVRLLEDAVVGVGDHNVTWNGISDSGAMVSNGVYFCRLESNTSTSTRTIILVR</sequence>
<gene>
    <name evidence="2" type="ORF">B6D57_01900</name>
</gene>
<dbReference type="InterPro" id="IPR026444">
    <property type="entry name" value="Secre_tail"/>
</dbReference>
<dbReference type="SUPFAM" id="SSF69318">
    <property type="entry name" value="Integrin alpha N-terminal domain"/>
    <property type="match status" value="1"/>
</dbReference>
<dbReference type="EMBL" id="NATQ01000025">
    <property type="protein sequence ID" value="OQX90836.1"/>
    <property type="molecule type" value="Genomic_DNA"/>
</dbReference>
<dbReference type="Gene3D" id="2.60.40.4070">
    <property type="match status" value="1"/>
</dbReference>
<name>A0A1W9S282_9BACT</name>
<dbReference type="AlphaFoldDB" id="A0A1W9S282"/>
<organism evidence="2 3">
    <name type="scientific">Candidatus Coatesbacteria bacterium 4484_99</name>
    <dbReference type="NCBI Taxonomy" id="1970774"/>
    <lineage>
        <taxon>Bacteria</taxon>
        <taxon>Candidatus Coatesiibacteriota</taxon>
    </lineage>
</organism>
<proteinExistence type="predicted"/>
<dbReference type="NCBIfam" id="TIGR04183">
    <property type="entry name" value="Por_Secre_tail"/>
    <property type="match status" value="1"/>
</dbReference>
<feature type="domain" description="Secretion system C-terminal sorting" evidence="1">
    <location>
        <begin position="207"/>
        <end position="288"/>
    </location>
</feature>
<accession>A0A1W9S282</accession>
<evidence type="ECO:0000259" key="1">
    <source>
        <dbReference type="Pfam" id="PF18962"/>
    </source>
</evidence>
<dbReference type="Pfam" id="PF18962">
    <property type="entry name" value="Por_Secre_tail"/>
    <property type="match status" value="1"/>
</dbReference>
<dbReference type="InterPro" id="IPR028994">
    <property type="entry name" value="Integrin_alpha_N"/>
</dbReference>
<protein>
    <recommendedName>
        <fullName evidence="1">Secretion system C-terminal sorting domain-containing protein</fullName>
    </recommendedName>
</protein>
<evidence type="ECO:0000313" key="3">
    <source>
        <dbReference type="Proteomes" id="UP000192611"/>
    </source>
</evidence>